<protein>
    <submittedName>
        <fullName evidence="1">Uncharacterized protein</fullName>
    </submittedName>
</protein>
<evidence type="ECO:0000313" key="2">
    <source>
        <dbReference type="Proteomes" id="UP000030645"/>
    </source>
</evidence>
<evidence type="ECO:0000313" key="1">
    <source>
        <dbReference type="EMBL" id="EXC15619.1"/>
    </source>
</evidence>
<sequence>MHRQQQHYHGVPSSSVSINFESMKDISLIGNNDDGRRKEIWVDKENLVDSTCGALGFISWDPLT</sequence>
<keyword evidence="2" id="KW-1185">Reference proteome</keyword>
<reference evidence="2" key="1">
    <citation type="submission" date="2013-01" db="EMBL/GenBank/DDBJ databases">
        <title>Draft Genome Sequence of a Mulberry Tree, Morus notabilis C.K. Schneid.</title>
        <authorList>
            <person name="He N."/>
            <person name="Zhao S."/>
        </authorList>
    </citation>
    <scope>NUCLEOTIDE SEQUENCE</scope>
</reference>
<proteinExistence type="predicted"/>
<accession>W9S4Q5</accession>
<gene>
    <name evidence="1" type="ORF">L484_006883</name>
</gene>
<name>W9S4Q5_9ROSA</name>
<organism evidence="1 2">
    <name type="scientific">Morus notabilis</name>
    <dbReference type="NCBI Taxonomy" id="981085"/>
    <lineage>
        <taxon>Eukaryota</taxon>
        <taxon>Viridiplantae</taxon>
        <taxon>Streptophyta</taxon>
        <taxon>Embryophyta</taxon>
        <taxon>Tracheophyta</taxon>
        <taxon>Spermatophyta</taxon>
        <taxon>Magnoliopsida</taxon>
        <taxon>eudicotyledons</taxon>
        <taxon>Gunneridae</taxon>
        <taxon>Pentapetalae</taxon>
        <taxon>rosids</taxon>
        <taxon>fabids</taxon>
        <taxon>Rosales</taxon>
        <taxon>Moraceae</taxon>
        <taxon>Moreae</taxon>
        <taxon>Morus</taxon>
    </lineage>
</organism>
<dbReference type="AlphaFoldDB" id="W9S4Q5"/>
<dbReference type="Proteomes" id="UP000030645">
    <property type="component" value="Unassembled WGS sequence"/>
</dbReference>
<dbReference type="EMBL" id="KE345782">
    <property type="protein sequence ID" value="EXC15619.1"/>
    <property type="molecule type" value="Genomic_DNA"/>
</dbReference>